<gene>
    <name evidence="1" type="ORF">EV702DRAFT_968559</name>
</gene>
<sequence>RICDALHLALTIHSVYYYLVTNYANFGVLTEIVWSLKVSLYFGPSVQPLMGWSSFS</sequence>
<feature type="non-terminal residue" evidence="1">
    <location>
        <position position="1"/>
    </location>
</feature>
<dbReference type="EMBL" id="JABBWD010000017">
    <property type="protein sequence ID" value="KAG1778177.1"/>
    <property type="molecule type" value="Genomic_DNA"/>
</dbReference>
<dbReference type="Proteomes" id="UP000714275">
    <property type="component" value="Unassembled WGS sequence"/>
</dbReference>
<keyword evidence="2" id="KW-1185">Reference proteome</keyword>
<evidence type="ECO:0000313" key="2">
    <source>
        <dbReference type="Proteomes" id="UP000714275"/>
    </source>
</evidence>
<accession>A0A9P6ZWU5</accession>
<proteinExistence type="predicted"/>
<name>A0A9P6ZWU5_9AGAM</name>
<dbReference type="AlphaFoldDB" id="A0A9P6ZWU5"/>
<reference evidence="1" key="1">
    <citation type="journal article" date="2020" name="New Phytol.">
        <title>Comparative genomics reveals dynamic genome evolution in host specialist ectomycorrhizal fungi.</title>
        <authorList>
            <person name="Lofgren L.A."/>
            <person name="Nguyen N.H."/>
            <person name="Vilgalys R."/>
            <person name="Ruytinx J."/>
            <person name="Liao H.L."/>
            <person name="Branco S."/>
            <person name="Kuo A."/>
            <person name="LaButti K."/>
            <person name="Lipzen A."/>
            <person name="Andreopoulos W."/>
            <person name="Pangilinan J."/>
            <person name="Riley R."/>
            <person name="Hundley H."/>
            <person name="Na H."/>
            <person name="Barry K."/>
            <person name="Grigoriev I.V."/>
            <person name="Stajich J.E."/>
            <person name="Kennedy P.G."/>
        </authorList>
    </citation>
    <scope>NUCLEOTIDE SEQUENCE</scope>
    <source>
        <strain evidence="1">DOB743</strain>
    </source>
</reference>
<organism evidence="1 2">
    <name type="scientific">Suillus placidus</name>
    <dbReference type="NCBI Taxonomy" id="48579"/>
    <lineage>
        <taxon>Eukaryota</taxon>
        <taxon>Fungi</taxon>
        <taxon>Dikarya</taxon>
        <taxon>Basidiomycota</taxon>
        <taxon>Agaricomycotina</taxon>
        <taxon>Agaricomycetes</taxon>
        <taxon>Agaricomycetidae</taxon>
        <taxon>Boletales</taxon>
        <taxon>Suillineae</taxon>
        <taxon>Suillaceae</taxon>
        <taxon>Suillus</taxon>
    </lineage>
</organism>
<protein>
    <submittedName>
        <fullName evidence="1">Uncharacterized protein</fullName>
    </submittedName>
</protein>
<evidence type="ECO:0000313" key="1">
    <source>
        <dbReference type="EMBL" id="KAG1778177.1"/>
    </source>
</evidence>
<dbReference type="OrthoDB" id="2690748at2759"/>
<comment type="caution">
    <text evidence="1">The sequence shown here is derived from an EMBL/GenBank/DDBJ whole genome shotgun (WGS) entry which is preliminary data.</text>
</comment>